<dbReference type="InterPro" id="IPR018247">
    <property type="entry name" value="EF_Hand_1_Ca_BS"/>
</dbReference>
<feature type="compositionally biased region" description="Pro residues" evidence="1">
    <location>
        <begin position="1495"/>
        <end position="1508"/>
    </location>
</feature>
<evidence type="ECO:0008006" key="4">
    <source>
        <dbReference type="Google" id="ProtNLM"/>
    </source>
</evidence>
<dbReference type="EMBL" id="BOMH01000045">
    <property type="protein sequence ID" value="GID68301.1"/>
    <property type="molecule type" value="Genomic_DNA"/>
</dbReference>
<dbReference type="Gene3D" id="2.130.10.10">
    <property type="entry name" value="YVTN repeat-like/Quinoprotein amine dehydrogenase"/>
    <property type="match status" value="2"/>
</dbReference>
<evidence type="ECO:0000256" key="1">
    <source>
        <dbReference type="SAM" id="MobiDB-lite"/>
    </source>
</evidence>
<feature type="compositionally biased region" description="Low complexity" evidence="1">
    <location>
        <begin position="757"/>
        <end position="805"/>
    </location>
</feature>
<feature type="compositionally biased region" description="Pro residues" evidence="1">
    <location>
        <begin position="1090"/>
        <end position="1101"/>
    </location>
</feature>
<feature type="compositionally biased region" description="Low complexity" evidence="1">
    <location>
        <begin position="551"/>
        <end position="575"/>
    </location>
</feature>
<organism evidence="2 3">
    <name type="scientific">Actinoplanes cyaneus</name>
    <dbReference type="NCBI Taxonomy" id="52696"/>
    <lineage>
        <taxon>Bacteria</taxon>
        <taxon>Bacillati</taxon>
        <taxon>Actinomycetota</taxon>
        <taxon>Actinomycetes</taxon>
        <taxon>Micromonosporales</taxon>
        <taxon>Micromonosporaceae</taxon>
        <taxon>Actinoplanes</taxon>
    </lineage>
</organism>
<feature type="compositionally biased region" description="Polar residues" evidence="1">
    <location>
        <begin position="848"/>
        <end position="860"/>
    </location>
</feature>
<protein>
    <recommendedName>
        <fullName evidence="4">40-residue YVTN family beta-propeller repeat-containing protein</fullName>
    </recommendedName>
</protein>
<dbReference type="InterPro" id="IPR011048">
    <property type="entry name" value="Haem_d1_sf"/>
</dbReference>
<feature type="compositionally biased region" description="Low complexity" evidence="1">
    <location>
        <begin position="948"/>
        <end position="960"/>
    </location>
</feature>
<dbReference type="InterPro" id="IPR011964">
    <property type="entry name" value="YVTN_b-propeller_repeat"/>
</dbReference>
<keyword evidence="3" id="KW-1185">Reference proteome</keyword>
<feature type="compositionally biased region" description="Low complexity" evidence="1">
    <location>
        <begin position="726"/>
        <end position="742"/>
    </location>
</feature>
<feature type="compositionally biased region" description="Polar residues" evidence="1">
    <location>
        <begin position="1040"/>
        <end position="1058"/>
    </location>
</feature>
<sequence>MSGRRLAVVVTVEHHDDPVLRRYAVPSADVRSLATVVGDPGLGGFEMEFLQDPETWHVYQRLQALCDGRSGDDCLLVYFRGILLTGPSGGLYLATPDTVMQRPADTAVDVTRLDALMHRSLAGQVVIVLDGRTGGPVDAGAYFPAARSAESRSRVVITAAARPEPPTFAGLLADSIRGGAADRNRDGYIGIDEVFEHLRERDPSVRHWVFGTGRQPYVAKVRKPGSDQMGLIAELAAAASGADLDQAAQARATLSRMATGNDRVAAAASAALRRTSLRLTPSTIDFGRVAPGTQPLTVRVQITGPPLTAASTVTVSGDGLHAEVEGDELRVSWLPAAGRLAGSVSITGPAGSAQLAVAGEVSAESSSPPATPVPGPDRTPPPTTPVASTPSDPPAPPAQLPTPPGRPLTVPGQPFSVPAPPGQALTPPGQPLTPPGQPLTPPGQPLTPPGQPLTPPGSSFTLPGQPVTPPGQPFTPPKPPVAAPRPPGEPLVLPTSAAPTGRRPNLENRQPTATPAEDPADRTEATAVQRQDPGPERPISPVQPYATAPEQPGSPAQPHAPQPAASEPEPAAQTPRGPWSGTPHRPGARSASRSGETTESLTPPTGTWWAQSPEAGQHTGPTPTSVSSAWPSAQSPAQGQPVHDEPPTVDMESTQHVPYQSPPIGVETTQHVRHQPPAVDMQTTQHVPYQPPVVDMETTQRVPRLPAAMPLTGGQAAQSGALGHPDATADFEASSADADASSQVTMPNLVPPPQVDEGAGTTGHETTHAAAETAAISHETAQAATGTGTTSQETAGAAAGTGATAIWPGTPAEPAITADSSGPWPTSPRVPEPRRAPESQPDHDHPATAQQPEPGSSSREGTPAAPEHVPAWSDVAPAWSDAASGGHRPVTGNGGPSDPADDLSPATELTEADLQQVEPASQAVSPPPSSAGTAPDGESRNDPTERSGAGTTGVAAAAAGGFVGSWLATSSPSRPMNQSSPGPARDADDDAPDHGSPATPMAAAEARSTSPSASSSTGSGPAQVGGTSPFDQAEPGFGWQPSSAGSTAQQPESPTPASAVSGPDSPDSPEHRPEAATSGSRVPIRRAPDQQPPESTPPPIPDVTEQRSETAATPTDQQATDAATPRAGFTGQRPETAVPRASFAPQWPGAATAPGTGHPGDWPGAATSGESWPDQPGSGNPVGAPVDPWAEGAAAAAAGGWPHPLQQGDEATVAGADWPATVNPLAGSAATPSPAGAGDERTWPGNFHPDAPIAGSRIPASNAPTGTNQPTSGFDNANRPVSASGPTTGRGDANRPVSTGAPAGPGSANGPVSTGAPNGPGGANGPVSTGAPHWPSDANGPVSTGAPTGPSGGNVPDAVGGIGGGLAGASSGRVSWSGPDDWTAGTGLAGSPGTPSWAAPAEPSDWQPSSGNTTWPTSPAGWPASPSWQQPPGPGAPGSVQDPPHGRRRLRVAGILLLALILAGGAYLGIRWTASRNGPEPTAAPTATATQQQQQPPPSAAPASPSAPPAVASLAEPVVTDAINGVGREPEGVAVAPDNATVYVADQGAKAVFFVDPASKKVSSLAVPNTPRFLALSKDGSRLYVSMFENDFSANGMAVIDTAQRTVITSVKTGPRPFEPAIAPDGRVWLPIHNGARVEIYDAQTLAKQQQISVPPNPHWIDFTPDGTRAFTSDHESSKMSVIDTTSLKVLANISVGRSPHSVAVTPDGKTVVVTNYDVNTVETYDTTTLELTQRYTVGKLPQAVIVSADGVHAYVVNEGSDTLSVLDLKERKVAATVKVGDSPRVIALSPDGLRLFVTAGRDGAITVLKAAES</sequence>
<feature type="compositionally biased region" description="Low complexity" evidence="1">
    <location>
        <begin position="1481"/>
        <end position="1494"/>
    </location>
</feature>
<feature type="compositionally biased region" description="Low complexity" evidence="1">
    <location>
        <begin position="625"/>
        <end position="641"/>
    </location>
</feature>
<dbReference type="InterPro" id="IPR051200">
    <property type="entry name" value="Host-pathogen_enzymatic-act"/>
</dbReference>
<dbReference type="PROSITE" id="PS00018">
    <property type="entry name" value="EF_HAND_1"/>
    <property type="match status" value="1"/>
</dbReference>
<dbReference type="NCBIfam" id="TIGR02276">
    <property type="entry name" value="beta_rpt_yvtn"/>
    <property type="match status" value="2"/>
</dbReference>
<feature type="compositionally biased region" description="Polar residues" evidence="1">
    <location>
        <begin position="591"/>
        <end position="610"/>
    </location>
</feature>
<feature type="region of interest" description="Disordered" evidence="1">
    <location>
        <begin position="1478"/>
        <end position="1511"/>
    </location>
</feature>
<dbReference type="SUPFAM" id="SSF51004">
    <property type="entry name" value="C-terminal (heme d1) domain of cytochrome cd1-nitrite reductase"/>
    <property type="match status" value="1"/>
</dbReference>
<feature type="region of interest" description="Disordered" evidence="1">
    <location>
        <begin position="712"/>
        <end position="1446"/>
    </location>
</feature>
<dbReference type="PANTHER" id="PTHR47197:SF3">
    <property type="entry name" value="DIHYDRO-HEME D1 DEHYDROGENASE"/>
    <property type="match status" value="1"/>
</dbReference>
<feature type="compositionally biased region" description="Polar residues" evidence="1">
    <location>
        <begin position="967"/>
        <end position="978"/>
    </location>
</feature>
<evidence type="ECO:0000313" key="3">
    <source>
        <dbReference type="Proteomes" id="UP000619479"/>
    </source>
</evidence>
<evidence type="ECO:0000313" key="2">
    <source>
        <dbReference type="EMBL" id="GID68301.1"/>
    </source>
</evidence>
<feature type="compositionally biased region" description="Polar residues" evidence="1">
    <location>
        <begin position="1406"/>
        <end position="1417"/>
    </location>
</feature>
<feature type="compositionally biased region" description="Pro residues" evidence="1">
    <location>
        <begin position="466"/>
        <end position="489"/>
    </location>
</feature>
<feature type="compositionally biased region" description="Low complexity" evidence="1">
    <location>
        <begin position="994"/>
        <end position="1022"/>
    </location>
</feature>
<feature type="region of interest" description="Disordered" evidence="1">
    <location>
        <begin position="357"/>
        <end position="664"/>
    </location>
</feature>
<feature type="compositionally biased region" description="Low complexity" evidence="1">
    <location>
        <begin position="1190"/>
        <end position="1200"/>
    </location>
</feature>
<feature type="compositionally biased region" description="Basic and acidic residues" evidence="1">
    <location>
        <begin position="831"/>
        <end position="846"/>
    </location>
</feature>
<feature type="compositionally biased region" description="Pro residues" evidence="1">
    <location>
        <begin position="428"/>
        <end position="455"/>
    </location>
</feature>
<feature type="compositionally biased region" description="Pro residues" evidence="1">
    <location>
        <begin position="369"/>
        <end position="384"/>
    </location>
</feature>
<feature type="compositionally biased region" description="Low complexity" evidence="1">
    <location>
        <begin position="1144"/>
        <end position="1160"/>
    </location>
</feature>
<accession>A0A919MEL7</accession>
<feature type="compositionally biased region" description="Low complexity" evidence="1">
    <location>
        <begin position="1296"/>
        <end position="1317"/>
    </location>
</feature>
<feature type="compositionally biased region" description="Low complexity" evidence="1">
    <location>
        <begin position="1226"/>
        <end position="1237"/>
    </location>
</feature>
<dbReference type="Proteomes" id="UP000619479">
    <property type="component" value="Unassembled WGS sequence"/>
</dbReference>
<dbReference type="PANTHER" id="PTHR47197">
    <property type="entry name" value="PROTEIN NIRF"/>
    <property type="match status" value="1"/>
</dbReference>
<proteinExistence type="predicted"/>
<dbReference type="InterPro" id="IPR015943">
    <property type="entry name" value="WD40/YVTN_repeat-like_dom_sf"/>
</dbReference>
<feature type="compositionally biased region" description="Low complexity" evidence="1">
    <location>
        <begin position="1110"/>
        <end position="1125"/>
    </location>
</feature>
<comment type="caution">
    <text evidence="2">The sequence shown here is derived from an EMBL/GenBank/DDBJ whole genome shotgun (WGS) entry which is preliminary data.</text>
</comment>
<feature type="compositionally biased region" description="Polar residues" evidence="1">
    <location>
        <begin position="1262"/>
        <end position="1287"/>
    </location>
</feature>
<gene>
    <name evidence="2" type="ORF">Acy02nite_61820</name>
</gene>
<reference evidence="2" key="1">
    <citation type="submission" date="2021-01" db="EMBL/GenBank/DDBJ databases">
        <title>Whole genome shotgun sequence of Actinoplanes cyaneus NBRC 14990.</title>
        <authorList>
            <person name="Komaki H."/>
            <person name="Tamura T."/>
        </authorList>
    </citation>
    <scope>NUCLEOTIDE SEQUENCE</scope>
    <source>
        <strain evidence="2">NBRC 14990</strain>
    </source>
</reference>
<feature type="compositionally biased region" description="Low complexity" evidence="1">
    <location>
        <begin position="357"/>
        <end position="368"/>
    </location>
</feature>
<feature type="compositionally biased region" description="Pro residues" evidence="1">
    <location>
        <begin position="391"/>
        <end position="406"/>
    </location>
</feature>
<name>A0A919MEL7_9ACTN</name>